<reference evidence="2 3" key="1">
    <citation type="submission" date="2024-09" db="EMBL/GenBank/DDBJ databases">
        <title>Chromosome-scale assembly of Riccia sorocarpa.</title>
        <authorList>
            <person name="Paukszto L."/>
        </authorList>
    </citation>
    <scope>NUCLEOTIDE SEQUENCE [LARGE SCALE GENOMIC DNA]</scope>
    <source>
        <strain evidence="2">LP-2024</strain>
        <tissue evidence="2">Aerial parts of the thallus</tissue>
    </source>
</reference>
<protein>
    <submittedName>
        <fullName evidence="2">Uncharacterized protein</fullName>
    </submittedName>
</protein>
<dbReference type="EMBL" id="JBJQOH010000004">
    <property type="protein sequence ID" value="KAL3690291.1"/>
    <property type="molecule type" value="Genomic_DNA"/>
</dbReference>
<accession>A0ABD3HHG1</accession>
<sequence length="419" mass="46233">MMGKAIYSGSDVFCPVSTSSPIATGDDHEPELRAYKLGKQKCSFNQVELIVNDIENGRMTGMRISHAVESPVGPEVDEVLRESCLKFNVGFMNKKRMHLYVYLVYASAHRISQIGNHSLSSPHAYHWIPVTRGKCRKGCKGPVIRGLQRFGRMPRRKAEGSSSSDEDSWKQPHHLYIAIDEASGHHNGSNFRLLLAAYGERNELLGTTVSNSIRVFANNDAPLGPACFDIHFNIKGGWDGSESPVAIGTYDKYVNCRPPLQGGSSTDTSESLIGDEPYNKFVICRPPLQDTFADENIDVNMRFFPPPKKRGYRPLREQSSSEAAAGCEPLLHPFPVLLRSQSTSAHHGQTSKLEQAVSYHQYEIPDESSDEAVAVDVLKNWLIAASSCSSSGHSSDCYTHTSLKSPAHVSEKGSSLEEF</sequence>
<proteinExistence type="predicted"/>
<dbReference type="AlphaFoldDB" id="A0ABD3HHG1"/>
<name>A0ABD3HHG1_9MARC</name>
<gene>
    <name evidence="2" type="ORF">R1sor_016600</name>
</gene>
<evidence type="ECO:0000313" key="3">
    <source>
        <dbReference type="Proteomes" id="UP001633002"/>
    </source>
</evidence>
<keyword evidence="3" id="KW-1185">Reference proteome</keyword>
<feature type="region of interest" description="Disordered" evidence="1">
    <location>
        <begin position="399"/>
        <end position="419"/>
    </location>
</feature>
<comment type="caution">
    <text evidence="2">The sequence shown here is derived from an EMBL/GenBank/DDBJ whole genome shotgun (WGS) entry which is preliminary data.</text>
</comment>
<evidence type="ECO:0000313" key="2">
    <source>
        <dbReference type="EMBL" id="KAL3690291.1"/>
    </source>
</evidence>
<evidence type="ECO:0000256" key="1">
    <source>
        <dbReference type="SAM" id="MobiDB-lite"/>
    </source>
</evidence>
<dbReference type="Proteomes" id="UP001633002">
    <property type="component" value="Unassembled WGS sequence"/>
</dbReference>
<organism evidence="2 3">
    <name type="scientific">Riccia sorocarpa</name>
    <dbReference type="NCBI Taxonomy" id="122646"/>
    <lineage>
        <taxon>Eukaryota</taxon>
        <taxon>Viridiplantae</taxon>
        <taxon>Streptophyta</taxon>
        <taxon>Embryophyta</taxon>
        <taxon>Marchantiophyta</taxon>
        <taxon>Marchantiopsida</taxon>
        <taxon>Marchantiidae</taxon>
        <taxon>Marchantiales</taxon>
        <taxon>Ricciaceae</taxon>
        <taxon>Riccia</taxon>
    </lineage>
</organism>
<feature type="compositionally biased region" description="Basic and acidic residues" evidence="1">
    <location>
        <begin position="409"/>
        <end position="419"/>
    </location>
</feature>